<dbReference type="EMBL" id="JAMTCK010000002">
    <property type="protein sequence ID" value="MCP2164124.1"/>
    <property type="molecule type" value="Genomic_DNA"/>
</dbReference>
<dbReference type="InterPro" id="IPR036291">
    <property type="entry name" value="NAD(P)-bd_dom_sf"/>
</dbReference>
<dbReference type="SUPFAM" id="SSF51735">
    <property type="entry name" value="NAD(P)-binding Rossmann-fold domains"/>
    <property type="match status" value="1"/>
</dbReference>
<dbReference type="GO" id="GO:0004029">
    <property type="term" value="F:aldehyde dehydrogenase (NAD+) activity"/>
    <property type="evidence" value="ECO:0007669"/>
    <property type="project" value="TreeGrafter"/>
</dbReference>
<evidence type="ECO:0000259" key="1">
    <source>
        <dbReference type="Pfam" id="PF01370"/>
    </source>
</evidence>
<dbReference type="Gene3D" id="3.40.50.720">
    <property type="entry name" value="NAD(P)-binding Rossmann-like Domain"/>
    <property type="match status" value="1"/>
</dbReference>
<dbReference type="PANTHER" id="PTHR48079">
    <property type="entry name" value="PROTEIN YEEZ"/>
    <property type="match status" value="1"/>
</dbReference>
<dbReference type="Proteomes" id="UP001206128">
    <property type="component" value="Unassembled WGS sequence"/>
</dbReference>
<dbReference type="InterPro" id="IPR001509">
    <property type="entry name" value="Epimerase_deHydtase"/>
</dbReference>
<dbReference type="AlphaFoldDB" id="A0AAE3GB22"/>
<keyword evidence="3" id="KW-1185">Reference proteome</keyword>
<protein>
    <submittedName>
        <fullName evidence="2">Nucleoside-diphosphate-sugar epimerase</fullName>
    </submittedName>
</protein>
<reference evidence="2" key="1">
    <citation type="submission" date="2022-06" db="EMBL/GenBank/DDBJ databases">
        <title>Genomic Encyclopedia of Archaeal and Bacterial Type Strains, Phase II (KMG-II): from individual species to whole genera.</title>
        <authorList>
            <person name="Goeker M."/>
        </authorList>
    </citation>
    <scope>NUCLEOTIDE SEQUENCE</scope>
    <source>
        <strain evidence="2">DSM 43935</strain>
    </source>
</reference>
<evidence type="ECO:0000313" key="3">
    <source>
        <dbReference type="Proteomes" id="UP001206128"/>
    </source>
</evidence>
<gene>
    <name evidence="2" type="ORF">LX83_000964</name>
</gene>
<comment type="caution">
    <text evidence="2">The sequence shown here is derived from an EMBL/GenBank/DDBJ whole genome shotgun (WGS) entry which is preliminary data.</text>
</comment>
<evidence type="ECO:0000313" key="2">
    <source>
        <dbReference type="EMBL" id="MCP2164124.1"/>
    </source>
</evidence>
<organism evidence="2 3">
    <name type="scientific">Goodfellowiella coeruleoviolacea</name>
    <dbReference type="NCBI Taxonomy" id="334858"/>
    <lineage>
        <taxon>Bacteria</taxon>
        <taxon>Bacillati</taxon>
        <taxon>Actinomycetota</taxon>
        <taxon>Actinomycetes</taxon>
        <taxon>Pseudonocardiales</taxon>
        <taxon>Pseudonocardiaceae</taxon>
        <taxon>Goodfellowiella</taxon>
    </lineage>
</organism>
<dbReference type="RefSeq" id="WP_253767473.1">
    <property type="nucleotide sequence ID" value="NZ_JAMTCK010000002.1"/>
</dbReference>
<sequence length="358" mass="38306">MKVVVTGATGSIGTAFVRLARALPWQVVGLARRTPTADTGEHAGVSWVSCELGAPDAEDRLRAVFADAAAVVHLAWAIQPRRGDPPMRRTNIRGTRQVLHAAALAGVPHVVCASSVAAYTPGNRWQRVDENWPLGGIPDSAYSRGKAELEQLLDGFALAHPRVRLARIRPAAVVQHDAGGQILRWTLSPLVPPGLVGRSWLPVPVWPGLRAQIVHADDVAEALRLIVANRVAGQFNLAAEPVLGADQLARLLGGFPVPLPRAVWAALAWPSWRVGVQPAHPGWLALADRACLVTTSRAREVLDWRPRHDAVRALADLVAGMARGAGTATGALAPLDHTGLTERVRGMRLGRPSHQSQR</sequence>
<feature type="domain" description="NAD-dependent epimerase/dehydratase" evidence="1">
    <location>
        <begin position="3"/>
        <end position="237"/>
    </location>
</feature>
<name>A0AAE3GB22_9PSEU</name>
<dbReference type="InterPro" id="IPR051783">
    <property type="entry name" value="NAD(P)-dependent_oxidoreduct"/>
</dbReference>
<dbReference type="Pfam" id="PF01370">
    <property type="entry name" value="Epimerase"/>
    <property type="match status" value="1"/>
</dbReference>
<accession>A0AAE3GB22</accession>
<proteinExistence type="predicted"/>
<dbReference type="GO" id="GO:0005737">
    <property type="term" value="C:cytoplasm"/>
    <property type="evidence" value="ECO:0007669"/>
    <property type="project" value="TreeGrafter"/>
</dbReference>
<dbReference type="PANTHER" id="PTHR48079:SF6">
    <property type="entry name" value="NAD(P)-BINDING DOMAIN-CONTAINING PROTEIN-RELATED"/>
    <property type="match status" value="1"/>
</dbReference>